<reference evidence="1" key="1">
    <citation type="submission" date="2020-07" db="EMBL/GenBank/DDBJ databases">
        <title>Huge and variable diversity of episymbiotic CPR bacteria and DPANN archaea in groundwater ecosystems.</title>
        <authorList>
            <person name="He C.Y."/>
            <person name="Keren R."/>
            <person name="Whittaker M."/>
            <person name="Farag I.F."/>
            <person name="Doudna J."/>
            <person name="Cate J.H.D."/>
            <person name="Banfield J.F."/>
        </authorList>
    </citation>
    <scope>NUCLEOTIDE SEQUENCE</scope>
    <source>
        <strain evidence="1">NC_groundwater_1586_Pr3_B-0.1um_66_15</strain>
    </source>
</reference>
<dbReference type="EMBL" id="JACRAF010000025">
    <property type="protein sequence ID" value="MBI4921845.1"/>
    <property type="molecule type" value="Genomic_DNA"/>
</dbReference>
<sequence>MANSLTTALLLLPLAGCSWLPRPDTSLSPGIPCSVGAPPLGAADQLSDKMGRWVRTVAVSGETICGWVPPKH</sequence>
<name>A0A933NY33_9HYPH</name>
<dbReference type="AlphaFoldDB" id="A0A933NY33"/>
<protein>
    <submittedName>
        <fullName evidence="1">Uncharacterized protein</fullName>
    </submittedName>
</protein>
<comment type="caution">
    <text evidence="1">The sequence shown here is derived from an EMBL/GenBank/DDBJ whole genome shotgun (WGS) entry which is preliminary data.</text>
</comment>
<dbReference type="Proteomes" id="UP000782610">
    <property type="component" value="Unassembled WGS sequence"/>
</dbReference>
<proteinExistence type="predicted"/>
<evidence type="ECO:0000313" key="1">
    <source>
        <dbReference type="EMBL" id="MBI4921845.1"/>
    </source>
</evidence>
<accession>A0A933NY33</accession>
<evidence type="ECO:0000313" key="2">
    <source>
        <dbReference type="Proteomes" id="UP000782610"/>
    </source>
</evidence>
<organism evidence="1 2">
    <name type="scientific">Devosia nanyangense</name>
    <dbReference type="NCBI Taxonomy" id="1228055"/>
    <lineage>
        <taxon>Bacteria</taxon>
        <taxon>Pseudomonadati</taxon>
        <taxon>Pseudomonadota</taxon>
        <taxon>Alphaproteobacteria</taxon>
        <taxon>Hyphomicrobiales</taxon>
        <taxon>Devosiaceae</taxon>
        <taxon>Devosia</taxon>
    </lineage>
</organism>
<gene>
    <name evidence="1" type="ORF">HY834_08855</name>
</gene>